<gene>
    <name evidence="7" type="primary">ctpA</name>
    <name evidence="7" type="ORF">NO2_1294</name>
</gene>
<proteinExistence type="inferred from homology"/>
<keyword evidence="8" id="KW-1185">Reference proteome</keyword>
<comment type="similarity">
    <text evidence="1 5">Belongs to the peptidase S41A family.</text>
</comment>
<dbReference type="Gene3D" id="3.90.226.10">
    <property type="entry name" value="2-enoyl-CoA Hydratase, Chain A, domain 1"/>
    <property type="match status" value="1"/>
</dbReference>
<dbReference type="SMART" id="SM00245">
    <property type="entry name" value="TSPc"/>
    <property type="match status" value="1"/>
</dbReference>
<dbReference type="PROSITE" id="PS50106">
    <property type="entry name" value="PDZ"/>
    <property type="match status" value="1"/>
</dbReference>
<accession>A0A388TI13</accession>
<dbReference type="AlphaFoldDB" id="A0A388TI13"/>
<evidence type="ECO:0000313" key="8">
    <source>
        <dbReference type="Proteomes" id="UP000275925"/>
    </source>
</evidence>
<reference evidence="7 8" key="1">
    <citation type="journal article" date="2019" name="ISME J.">
        <title>Genome analyses of uncultured TG2/ZB3 bacteria in 'Margulisbacteria' specifically attached to ectosymbiotic spirochetes of protists in the termite gut.</title>
        <authorList>
            <person name="Utami Y.D."/>
            <person name="Kuwahara H."/>
            <person name="Igai K."/>
            <person name="Murakami T."/>
            <person name="Sugaya K."/>
            <person name="Morikawa T."/>
            <person name="Nagura Y."/>
            <person name="Yuki M."/>
            <person name="Deevong P."/>
            <person name="Inoue T."/>
            <person name="Kihara K."/>
            <person name="Lo N."/>
            <person name="Yamada A."/>
            <person name="Ohkuma M."/>
            <person name="Hongoh Y."/>
        </authorList>
    </citation>
    <scope>NUCLEOTIDE SEQUENCE [LARGE SCALE GENOMIC DNA]</scope>
    <source>
        <strain evidence="7">NkOx7-02</strain>
    </source>
</reference>
<dbReference type="InterPro" id="IPR001478">
    <property type="entry name" value="PDZ"/>
</dbReference>
<dbReference type="PANTHER" id="PTHR32060:SF30">
    <property type="entry name" value="CARBOXY-TERMINAL PROCESSING PROTEASE CTPA"/>
    <property type="match status" value="1"/>
</dbReference>
<dbReference type="SUPFAM" id="SSF50156">
    <property type="entry name" value="PDZ domain-like"/>
    <property type="match status" value="1"/>
</dbReference>
<dbReference type="Gene3D" id="3.30.750.44">
    <property type="match status" value="1"/>
</dbReference>
<dbReference type="GO" id="GO:0030288">
    <property type="term" value="C:outer membrane-bounded periplasmic space"/>
    <property type="evidence" value="ECO:0007669"/>
    <property type="project" value="TreeGrafter"/>
</dbReference>
<dbReference type="InterPro" id="IPR055210">
    <property type="entry name" value="CtpA/B_N"/>
</dbReference>
<dbReference type="PANTHER" id="PTHR32060">
    <property type="entry name" value="TAIL-SPECIFIC PROTEASE"/>
    <property type="match status" value="1"/>
</dbReference>
<dbReference type="InterPro" id="IPR029045">
    <property type="entry name" value="ClpP/crotonase-like_dom_sf"/>
</dbReference>
<dbReference type="Proteomes" id="UP000275925">
    <property type="component" value="Unassembled WGS sequence"/>
</dbReference>
<evidence type="ECO:0000259" key="6">
    <source>
        <dbReference type="PROSITE" id="PS50106"/>
    </source>
</evidence>
<feature type="domain" description="PDZ" evidence="6">
    <location>
        <begin position="59"/>
        <end position="127"/>
    </location>
</feature>
<name>A0A388TI13_9BACT</name>
<dbReference type="SUPFAM" id="SSF52096">
    <property type="entry name" value="ClpP/crotonase"/>
    <property type="match status" value="1"/>
</dbReference>
<evidence type="ECO:0000256" key="4">
    <source>
        <dbReference type="ARBA" id="ARBA00022825"/>
    </source>
</evidence>
<dbReference type="CDD" id="cd06782">
    <property type="entry name" value="cpPDZ_CPP-like"/>
    <property type="match status" value="1"/>
</dbReference>
<dbReference type="NCBIfam" id="TIGR00225">
    <property type="entry name" value="prc"/>
    <property type="match status" value="1"/>
</dbReference>
<dbReference type="GO" id="GO:0004175">
    <property type="term" value="F:endopeptidase activity"/>
    <property type="evidence" value="ECO:0007669"/>
    <property type="project" value="TreeGrafter"/>
</dbReference>
<dbReference type="FunFam" id="2.30.42.10:FF:000063">
    <property type="entry name" value="Peptidase, S41 family"/>
    <property type="match status" value="1"/>
</dbReference>
<dbReference type="SMART" id="SM00228">
    <property type="entry name" value="PDZ"/>
    <property type="match status" value="1"/>
</dbReference>
<dbReference type="Pfam" id="PF22694">
    <property type="entry name" value="CtpB_N-like"/>
    <property type="match status" value="1"/>
</dbReference>
<evidence type="ECO:0000256" key="3">
    <source>
        <dbReference type="ARBA" id="ARBA00022801"/>
    </source>
</evidence>
<dbReference type="GO" id="GO:0008236">
    <property type="term" value="F:serine-type peptidase activity"/>
    <property type="evidence" value="ECO:0007669"/>
    <property type="project" value="UniProtKB-KW"/>
</dbReference>
<keyword evidence="2 5" id="KW-0645">Protease</keyword>
<keyword evidence="3 5" id="KW-0378">Hydrolase</keyword>
<dbReference type="InterPro" id="IPR004447">
    <property type="entry name" value="Peptidase_S41A"/>
</dbReference>
<dbReference type="InterPro" id="IPR005151">
    <property type="entry name" value="Tail-specific_protease"/>
</dbReference>
<dbReference type="InterPro" id="IPR041489">
    <property type="entry name" value="PDZ_6"/>
</dbReference>
<evidence type="ECO:0000256" key="2">
    <source>
        <dbReference type="ARBA" id="ARBA00022670"/>
    </source>
</evidence>
<dbReference type="GO" id="GO:0007165">
    <property type="term" value="P:signal transduction"/>
    <property type="evidence" value="ECO:0007669"/>
    <property type="project" value="TreeGrafter"/>
</dbReference>
<dbReference type="GO" id="GO:0006508">
    <property type="term" value="P:proteolysis"/>
    <property type="evidence" value="ECO:0007669"/>
    <property type="project" value="UniProtKB-KW"/>
</dbReference>
<sequence length="375" mass="41696">MTAARSDVTWGLLYQVLGIVRTQYVELDIKDDKLIYGSIRGMLKSLDDPYTRFVDPEGYSEMQNHLNGNFAGIGIQIGMKDGGLTVIAPIEDTPAEKAGLRTGDKILEVNGKSTEDMPLDQAVSLIRGPKGSKVRLLILRNLNEKPQEYTLVRDNIKIKSVNRQKILDEKNKIGYVMLNTFESKLTYDELVDALKRLDEQGMKSLILDLRNNGGGLLDEAIMIASIFVQDGEIVHTVDRYGNKETFQTVEVDYQWHDKPLVVLLNGGSASASEILAGAIEDNKRGKLIGTQSFGKASVQNIRPLSDGSAVLVTVAKYLTPSGHDINKVGISPNYVVEVPTATIEEALKNPNYQYTEEKDNQLQYALQYLRNLPYQ</sequence>
<dbReference type="EMBL" id="BGZO01000050">
    <property type="protein sequence ID" value="GBR76803.1"/>
    <property type="molecule type" value="Genomic_DNA"/>
</dbReference>
<comment type="caution">
    <text evidence="7">The sequence shown here is derived from an EMBL/GenBank/DDBJ whole genome shotgun (WGS) entry which is preliminary data.</text>
</comment>
<protein>
    <submittedName>
        <fullName evidence="7">Peptidase CtpA</fullName>
    </submittedName>
</protein>
<evidence type="ECO:0000313" key="7">
    <source>
        <dbReference type="EMBL" id="GBR76803.1"/>
    </source>
</evidence>
<dbReference type="InterPro" id="IPR036034">
    <property type="entry name" value="PDZ_sf"/>
</dbReference>
<dbReference type="Pfam" id="PF17820">
    <property type="entry name" value="PDZ_6"/>
    <property type="match status" value="1"/>
</dbReference>
<evidence type="ECO:0000256" key="5">
    <source>
        <dbReference type="RuleBase" id="RU004404"/>
    </source>
</evidence>
<dbReference type="CDD" id="cd07560">
    <property type="entry name" value="Peptidase_S41_CPP"/>
    <property type="match status" value="1"/>
</dbReference>
<keyword evidence="4 5" id="KW-0720">Serine protease</keyword>
<evidence type="ECO:0000256" key="1">
    <source>
        <dbReference type="ARBA" id="ARBA00009179"/>
    </source>
</evidence>
<organism evidence="7 8">
    <name type="scientific">Candidatus Termititenax persephonae</name>
    <dbReference type="NCBI Taxonomy" id="2218525"/>
    <lineage>
        <taxon>Bacteria</taxon>
        <taxon>Bacillati</taxon>
        <taxon>Candidatus Margulisiibacteriota</taxon>
        <taxon>Candidatus Termititenacia</taxon>
        <taxon>Candidatus Termititenacales</taxon>
        <taxon>Candidatus Termititenacaceae</taxon>
        <taxon>Candidatus Termititenax</taxon>
    </lineage>
</organism>
<dbReference type="Pfam" id="PF03572">
    <property type="entry name" value="Peptidase_S41"/>
    <property type="match status" value="1"/>
</dbReference>
<dbReference type="Gene3D" id="2.30.42.10">
    <property type="match status" value="1"/>
</dbReference>